<dbReference type="CDD" id="cd16917">
    <property type="entry name" value="HATPase_UhpB-NarQ-NarX-like"/>
    <property type="match status" value="1"/>
</dbReference>
<keyword evidence="9" id="KW-0812">Transmembrane</keyword>
<dbReference type="InterPro" id="IPR003594">
    <property type="entry name" value="HATPase_dom"/>
</dbReference>
<keyword evidence="4" id="KW-0808">Transferase</keyword>
<evidence type="ECO:0000256" key="1">
    <source>
        <dbReference type="ARBA" id="ARBA00000085"/>
    </source>
</evidence>
<evidence type="ECO:0000256" key="3">
    <source>
        <dbReference type="ARBA" id="ARBA00022553"/>
    </source>
</evidence>
<evidence type="ECO:0000313" key="12">
    <source>
        <dbReference type="Proteomes" id="UP001596065"/>
    </source>
</evidence>
<organism evidence="11 12">
    <name type="scientific">Streptomyces nogalater</name>
    <dbReference type="NCBI Taxonomy" id="38314"/>
    <lineage>
        <taxon>Bacteria</taxon>
        <taxon>Bacillati</taxon>
        <taxon>Actinomycetota</taxon>
        <taxon>Actinomycetes</taxon>
        <taxon>Kitasatosporales</taxon>
        <taxon>Streptomycetaceae</taxon>
        <taxon>Streptomyces</taxon>
    </lineage>
</organism>
<reference evidence="12" key="1">
    <citation type="journal article" date="2019" name="Int. J. Syst. Evol. Microbiol.">
        <title>The Global Catalogue of Microorganisms (GCM) 10K type strain sequencing project: providing services to taxonomists for standard genome sequencing and annotation.</title>
        <authorList>
            <consortium name="The Broad Institute Genomics Platform"/>
            <consortium name="The Broad Institute Genome Sequencing Center for Infectious Disease"/>
            <person name="Wu L."/>
            <person name="Ma J."/>
        </authorList>
    </citation>
    <scope>NUCLEOTIDE SEQUENCE [LARGE SCALE GENOMIC DNA]</scope>
    <source>
        <strain evidence="12">KCTC 5701</strain>
    </source>
</reference>
<gene>
    <name evidence="11" type="ORF">ACFP3J_23335</name>
</gene>
<comment type="catalytic activity">
    <reaction evidence="1">
        <text>ATP + protein L-histidine = ADP + protein N-phospho-L-histidine.</text>
        <dbReference type="EC" id="2.7.13.3"/>
    </reaction>
</comment>
<feature type="transmembrane region" description="Helical" evidence="9">
    <location>
        <begin position="12"/>
        <end position="31"/>
    </location>
</feature>
<dbReference type="Gene3D" id="3.30.565.10">
    <property type="entry name" value="Histidine kinase-like ATPase, C-terminal domain"/>
    <property type="match status" value="1"/>
</dbReference>
<name>A0ABW0WKV5_STRNO</name>
<keyword evidence="12" id="KW-1185">Reference proteome</keyword>
<evidence type="ECO:0000256" key="4">
    <source>
        <dbReference type="ARBA" id="ARBA00022679"/>
    </source>
</evidence>
<keyword evidence="5" id="KW-0547">Nucleotide-binding</keyword>
<dbReference type="SMART" id="SM00387">
    <property type="entry name" value="HATPase_c"/>
    <property type="match status" value="1"/>
</dbReference>
<evidence type="ECO:0000256" key="5">
    <source>
        <dbReference type="ARBA" id="ARBA00022741"/>
    </source>
</evidence>
<dbReference type="InterPro" id="IPR036890">
    <property type="entry name" value="HATPase_C_sf"/>
</dbReference>
<evidence type="ECO:0000256" key="2">
    <source>
        <dbReference type="ARBA" id="ARBA00012438"/>
    </source>
</evidence>
<accession>A0ABW0WKV5</accession>
<keyword evidence="8" id="KW-0902">Two-component regulatory system</keyword>
<dbReference type="PANTHER" id="PTHR24421">
    <property type="entry name" value="NITRATE/NITRITE SENSOR PROTEIN NARX-RELATED"/>
    <property type="match status" value="1"/>
</dbReference>
<feature type="domain" description="Histidine kinase/HSP90-like ATPase" evidence="10">
    <location>
        <begin position="300"/>
        <end position="400"/>
    </location>
</feature>
<dbReference type="InterPro" id="IPR011712">
    <property type="entry name" value="Sig_transdc_His_kin_sub3_dim/P"/>
</dbReference>
<keyword evidence="7" id="KW-0067">ATP-binding</keyword>
<dbReference type="RefSeq" id="WP_344352604.1">
    <property type="nucleotide sequence ID" value="NZ_BAAASM010000065.1"/>
</dbReference>
<evidence type="ECO:0000259" key="10">
    <source>
        <dbReference type="SMART" id="SM00387"/>
    </source>
</evidence>
<dbReference type="PANTHER" id="PTHR24421:SF10">
    <property type="entry name" value="NITRATE_NITRITE SENSOR PROTEIN NARQ"/>
    <property type="match status" value="1"/>
</dbReference>
<proteinExistence type="predicted"/>
<keyword evidence="9" id="KW-1133">Transmembrane helix</keyword>
<keyword evidence="6 11" id="KW-0418">Kinase</keyword>
<dbReference type="Pfam" id="PF07730">
    <property type="entry name" value="HisKA_3"/>
    <property type="match status" value="1"/>
</dbReference>
<evidence type="ECO:0000256" key="7">
    <source>
        <dbReference type="ARBA" id="ARBA00022840"/>
    </source>
</evidence>
<keyword evidence="3" id="KW-0597">Phosphoprotein</keyword>
<keyword evidence="9" id="KW-0472">Membrane</keyword>
<dbReference type="Pfam" id="PF02518">
    <property type="entry name" value="HATPase_c"/>
    <property type="match status" value="1"/>
</dbReference>
<feature type="transmembrane region" description="Helical" evidence="9">
    <location>
        <begin position="137"/>
        <end position="155"/>
    </location>
</feature>
<dbReference type="Proteomes" id="UP001596065">
    <property type="component" value="Unassembled WGS sequence"/>
</dbReference>
<dbReference type="EC" id="2.7.13.3" evidence="2"/>
<dbReference type="Gene3D" id="1.20.5.1930">
    <property type="match status" value="1"/>
</dbReference>
<evidence type="ECO:0000256" key="8">
    <source>
        <dbReference type="ARBA" id="ARBA00023012"/>
    </source>
</evidence>
<evidence type="ECO:0000256" key="9">
    <source>
        <dbReference type="SAM" id="Phobius"/>
    </source>
</evidence>
<sequence>MQDGRRRMPVGPLVIDTALACVMAVVTIVYARQGYADRYRSEGWPSFDCLAVALSLAANLPLAVRRPAPATAFCVSCGALVAYTAAGFQPSTNLWAPLLACYTVIVRHPMRRAAWVAVATAAAWGASGLAARVSVELAVAQAVIAVGVVGLWAAGSRRLAQRNAQLAELTERLRREQELRARHAIVEERLRIARELHDVVAHHLSALAVQAGLAEFVFASDPAAAREAVGAVGSSSRQVLEEMRGLLGVLRTGADTHDKDGLYRSAPGLSGLDELVERTRAAGLEVSWSVSGHQRPLPSGLDVGVYRIVQEALTNAVKYAGRGARVTVTLAFGTDRLTGEIRDRGGCRDQGGSAVVPAWPSSGLGLLGMRERARLYGGSLRAGPRAEGGFEVVFTIPLAPQDTNGGV</sequence>
<dbReference type="SUPFAM" id="SSF55874">
    <property type="entry name" value="ATPase domain of HSP90 chaperone/DNA topoisomerase II/histidine kinase"/>
    <property type="match status" value="1"/>
</dbReference>
<dbReference type="InterPro" id="IPR050482">
    <property type="entry name" value="Sensor_HK_TwoCompSys"/>
</dbReference>
<dbReference type="GO" id="GO:0016301">
    <property type="term" value="F:kinase activity"/>
    <property type="evidence" value="ECO:0007669"/>
    <property type="project" value="UniProtKB-KW"/>
</dbReference>
<evidence type="ECO:0000313" key="11">
    <source>
        <dbReference type="EMBL" id="MFC5658403.1"/>
    </source>
</evidence>
<comment type="caution">
    <text evidence="11">The sequence shown here is derived from an EMBL/GenBank/DDBJ whole genome shotgun (WGS) entry which is preliminary data.</text>
</comment>
<dbReference type="EMBL" id="JBHSOE010000044">
    <property type="protein sequence ID" value="MFC5658403.1"/>
    <property type="molecule type" value="Genomic_DNA"/>
</dbReference>
<protein>
    <recommendedName>
        <fullName evidence="2">histidine kinase</fullName>
        <ecNumber evidence="2">2.7.13.3</ecNumber>
    </recommendedName>
</protein>
<feature type="transmembrane region" description="Helical" evidence="9">
    <location>
        <begin position="113"/>
        <end position="131"/>
    </location>
</feature>
<evidence type="ECO:0000256" key="6">
    <source>
        <dbReference type="ARBA" id="ARBA00022777"/>
    </source>
</evidence>